<dbReference type="SUPFAM" id="SSF55486">
    <property type="entry name" value="Metalloproteases ('zincins'), catalytic domain"/>
    <property type="match status" value="1"/>
</dbReference>
<evidence type="ECO:0000259" key="9">
    <source>
        <dbReference type="Pfam" id="PF01431"/>
    </source>
</evidence>
<comment type="similarity">
    <text evidence="2">Belongs to the peptidase M13 family.</text>
</comment>
<sequence length="883" mass="100322">MVNESSGGDQEMQKNIVNRSTLGAGGKFGSSKENKEPGGQWLLRDLRKRIHGAVTRNRIRSQMIRTYNTPEAGRTFANHSSKCPSIECTFTDGSLCEYISSKTDDDADLILGLPAGVKISEWLISKGRVANSLTGIPADYTGTGSFIYAGEVDDPEVIFTLSTKRSVNVNEISILDFLVYMAGRHGRLRVCLDTVQTCLFETSGENINAHSRQWLSYQVAIPKGAHVVSFLYDSSTCCTSLRKFGTFAFLQVIFAADQLKKNYAIGLDEIRLLDKFGSSGENRIDKENYELVEHPALVSSINRSINPCDDFYEYVSITSTEISYEYYLDDQYAHRIKALKEFLTDILEILIEDDNHQEFFTNHTEEIGRRIDSYFEVERKIAQILNQTERHPDKQSELYNLHTMAEVQDLAPSVNWRRYIEGVMPVDVLATLDFNALKINIPNPEALANMNRMISHLKNTSLSDYIDWRMILAHIGMLDSRFQQASKHIEVSSLTSCVSVKAFNLAMYGLTEFQPLWLSCQSDIISIFPDLANILYIKRFFNQDVKSDMEIMVKNIREALAAIIIENDWMDKQTKATALNKVSFFSCSAGRKISTEHVQKINSFIGYDNNLFNQTMIETKYAKVFSRCMKPITEHLIENDDTLHGITVNGEILISFKITKKFCILAYNSSWSFVEMLHAISRWSLERLMRRLTQKNDRNHFKFSSPQVNAYYSATSNQIALFAGILQGAFFNNSLPLSMNYGGIGNVIGHEFTHGFDDQGLLLKTSIDGEATQSENIADNGGVRAAYRAMKKVSAENFGKEKRIRGLEEFNQDQLFFINYAYVRIFINCKIRPEGIVDLLLNDLHSPNKYRVNVVLSNLPEFFSAFNCPAQSSMKMNETCRIW</sequence>
<accession>A0A0M3JR68</accession>
<feature type="domain" description="Peptidase M13 C-terminal" evidence="9">
    <location>
        <begin position="766"/>
        <end position="882"/>
    </location>
</feature>
<evidence type="ECO:0000256" key="2">
    <source>
        <dbReference type="ARBA" id="ARBA00007357"/>
    </source>
</evidence>
<dbReference type="Gene3D" id="1.10.1380.10">
    <property type="entry name" value="Neutral endopeptidase , domain2"/>
    <property type="match status" value="2"/>
</dbReference>
<keyword evidence="12" id="KW-1185">Reference proteome</keyword>
<keyword evidence="6" id="KW-0862">Zinc</keyword>
<feature type="domain" description="Peptidase M13 C-terminal" evidence="9">
    <location>
        <begin position="709"/>
        <end position="761"/>
    </location>
</feature>
<dbReference type="GO" id="GO:0046872">
    <property type="term" value="F:metal ion binding"/>
    <property type="evidence" value="ECO:0007669"/>
    <property type="project" value="UniProtKB-KW"/>
</dbReference>
<keyword evidence="4" id="KW-0479">Metal-binding</keyword>
<dbReference type="EMBL" id="UYRR01030977">
    <property type="protein sequence ID" value="VDK42067.1"/>
    <property type="molecule type" value="Genomic_DNA"/>
</dbReference>
<dbReference type="Gene3D" id="3.40.390.10">
    <property type="entry name" value="Collagenase (Catalytic Domain)"/>
    <property type="match status" value="3"/>
</dbReference>
<feature type="compositionally biased region" description="Polar residues" evidence="8">
    <location>
        <begin position="1"/>
        <end position="21"/>
    </location>
</feature>
<dbReference type="PROSITE" id="PS51885">
    <property type="entry name" value="NEPRILYSIN"/>
    <property type="match status" value="1"/>
</dbReference>
<evidence type="ECO:0000256" key="8">
    <source>
        <dbReference type="SAM" id="MobiDB-lite"/>
    </source>
</evidence>
<dbReference type="GO" id="GO:0004222">
    <property type="term" value="F:metalloendopeptidase activity"/>
    <property type="evidence" value="ECO:0007669"/>
    <property type="project" value="InterPro"/>
</dbReference>
<evidence type="ECO:0000313" key="12">
    <source>
        <dbReference type="Proteomes" id="UP000267096"/>
    </source>
</evidence>
<feature type="domain" description="Peptidase M13 N-terminal" evidence="10">
    <location>
        <begin position="323"/>
        <end position="585"/>
    </location>
</feature>
<dbReference type="GO" id="GO:0016485">
    <property type="term" value="P:protein processing"/>
    <property type="evidence" value="ECO:0007669"/>
    <property type="project" value="TreeGrafter"/>
</dbReference>
<dbReference type="OrthoDB" id="5914193at2759"/>
<dbReference type="Pfam" id="PF05649">
    <property type="entry name" value="Peptidase_M13_N"/>
    <property type="match status" value="1"/>
</dbReference>
<dbReference type="AlphaFoldDB" id="A0A0M3JR68"/>
<dbReference type="InterPro" id="IPR018497">
    <property type="entry name" value="Peptidase_M13_C"/>
</dbReference>
<name>A0A0M3JR68_ANISI</name>
<evidence type="ECO:0000313" key="11">
    <source>
        <dbReference type="EMBL" id="VDK42067.1"/>
    </source>
</evidence>
<dbReference type="PRINTS" id="PR00786">
    <property type="entry name" value="NEPRILYSIN"/>
</dbReference>
<proteinExistence type="inferred from homology"/>
<keyword evidence="3" id="KW-0645">Protease</keyword>
<evidence type="ECO:0000256" key="1">
    <source>
        <dbReference type="ARBA" id="ARBA00001947"/>
    </source>
</evidence>
<evidence type="ECO:0000256" key="3">
    <source>
        <dbReference type="ARBA" id="ARBA00022670"/>
    </source>
</evidence>
<protein>
    <submittedName>
        <fullName evidence="13">Peptidase_M13 domain-containing protein</fullName>
    </submittedName>
</protein>
<evidence type="ECO:0000256" key="6">
    <source>
        <dbReference type="ARBA" id="ARBA00022833"/>
    </source>
</evidence>
<evidence type="ECO:0000259" key="10">
    <source>
        <dbReference type="Pfam" id="PF05649"/>
    </source>
</evidence>
<reference evidence="13" key="1">
    <citation type="submission" date="2017-02" db="UniProtKB">
        <authorList>
            <consortium name="WormBaseParasite"/>
        </authorList>
    </citation>
    <scope>IDENTIFICATION</scope>
</reference>
<organism evidence="13">
    <name type="scientific">Anisakis simplex</name>
    <name type="common">Herring worm</name>
    <dbReference type="NCBI Taxonomy" id="6269"/>
    <lineage>
        <taxon>Eukaryota</taxon>
        <taxon>Metazoa</taxon>
        <taxon>Ecdysozoa</taxon>
        <taxon>Nematoda</taxon>
        <taxon>Chromadorea</taxon>
        <taxon>Rhabditida</taxon>
        <taxon>Spirurina</taxon>
        <taxon>Ascaridomorpha</taxon>
        <taxon>Ascaridoidea</taxon>
        <taxon>Anisakidae</taxon>
        <taxon>Anisakis</taxon>
        <taxon>Anisakis simplex complex</taxon>
    </lineage>
</organism>
<dbReference type="InterPro" id="IPR024079">
    <property type="entry name" value="MetalloPept_cat_dom_sf"/>
</dbReference>
<evidence type="ECO:0000313" key="13">
    <source>
        <dbReference type="WBParaSite" id="ASIM_0001020501-mRNA-1"/>
    </source>
</evidence>
<dbReference type="InterPro" id="IPR042089">
    <property type="entry name" value="Peptidase_M13_dom_2"/>
</dbReference>
<evidence type="ECO:0000256" key="5">
    <source>
        <dbReference type="ARBA" id="ARBA00022801"/>
    </source>
</evidence>
<dbReference type="PANTHER" id="PTHR11733">
    <property type="entry name" value="ZINC METALLOPROTEASE FAMILY M13 NEPRILYSIN-RELATED"/>
    <property type="match status" value="1"/>
</dbReference>
<dbReference type="Gene3D" id="2.60.120.200">
    <property type="match status" value="1"/>
</dbReference>
<dbReference type="WBParaSite" id="ASIM_0001020501-mRNA-1">
    <property type="protein sequence ID" value="ASIM_0001020501-mRNA-1"/>
    <property type="gene ID" value="ASIM_0001020501"/>
</dbReference>
<dbReference type="Proteomes" id="UP000267096">
    <property type="component" value="Unassembled WGS sequence"/>
</dbReference>
<gene>
    <name evidence="11" type="ORF">ASIM_LOCUS9936</name>
</gene>
<feature type="region of interest" description="Disordered" evidence="8">
    <location>
        <begin position="1"/>
        <end position="36"/>
    </location>
</feature>
<dbReference type="InterPro" id="IPR000718">
    <property type="entry name" value="Peptidase_M13"/>
</dbReference>
<keyword evidence="5" id="KW-0378">Hydrolase</keyword>
<reference evidence="11 12" key="2">
    <citation type="submission" date="2018-11" db="EMBL/GenBank/DDBJ databases">
        <authorList>
            <consortium name="Pathogen Informatics"/>
        </authorList>
    </citation>
    <scope>NUCLEOTIDE SEQUENCE [LARGE SCALE GENOMIC DNA]</scope>
</reference>
<comment type="cofactor">
    <cofactor evidence="1">
        <name>Zn(2+)</name>
        <dbReference type="ChEBI" id="CHEBI:29105"/>
    </cofactor>
</comment>
<dbReference type="GO" id="GO:0005886">
    <property type="term" value="C:plasma membrane"/>
    <property type="evidence" value="ECO:0007669"/>
    <property type="project" value="TreeGrafter"/>
</dbReference>
<evidence type="ECO:0000256" key="7">
    <source>
        <dbReference type="ARBA" id="ARBA00023049"/>
    </source>
</evidence>
<dbReference type="Pfam" id="PF01431">
    <property type="entry name" value="Peptidase_M13"/>
    <property type="match status" value="2"/>
</dbReference>
<keyword evidence="7" id="KW-0482">Metalloprotease</keyword>
<dbReference type="PANTHER" id="PTHR11733:SF167">
    <property type="entry name" value="FI17812P1-RELATED"/>
    <property type="match status" value="1"/>
</dbReference>
<dbReference type="CDD" id="cd08662">
    <property type="entry name" value="M13"/>
    <property type="match status" value="1"/>
</dbReference>
<dbReference type="InterPro" id="IPR008753">
    <property type="entry name" value="Peptidase_M13_N"/>
</dbReference>
<evidence type="ECO:0000256" key="4">
    <source>
        <dbReference type="ARBA" id="ARBA00022723"/>
    </source>
</evidence>